<keyword evidence="3" id="KW-1185">Reference proteome</keyword>
<accession>A0AAD9U251</accession>
<evidence type="ECO:0000256" key="1">
    <source>
        <dbReference type="SAM" id="MobiDB-lite"/>
    </source>
</evidence>
<dbReference type="EMBL" id="JANJYI010000006">
    <property type="protein sequence ID" value="KAK2646511.1"/>
    <property type="molecule type" value="Genomic_DNA"/>
</dbReference>
<feature type="region of interest" description="Disordered" evidence="1">
    <location>
        <begin position="63"/>
        <end position="88"/>
    </location>
</feature>
<dbReference type="Proteomes" id="UP001280121">
    <property type="component" value="Unassembled WGS sequence"/>
</dbReference>
<dbReference type="AlphaFoldDB" id="A0AAD9U251"/>
<sequence>MEPVDSFCYESRKRKRSASSVWRGDDLLRLEWIQLLRVGSNQNRGFCAAGHYLQRKTTAVFAEERSSEEASDDRSSSVGRGSVEDSNN</sequence>
<name>A0AAD9U251_9ROSI</name>
<evidence type="ECO:0000313" key="3">
    <source>
        <dbReference type="Proteomes" id="UP001280121"/>
    </source>
</evidence>
<reference evidence="2" key="1">
    <citation type="journal article" date="2023" name="Plant J.">
        <title>Genome sequences and population genomics provide insights into the demographic history, inbreeding, and mutation load of two 'living fossil' tree species of Dipteronia.</title>
        <authorList>
            <person name="Feng Y."/>
            <person name="Comes H.P."/>
            <person name="Chen J."/>
            <person name="Zhu S."/>
            <person name="Lu R."/>
            <person name="Zhang X."/>
            <person name="Li P."/>
            <person name="Qiu J."/>
            <person name="Olsen K.M."/>
            <person name="Qiu Y."/>
        </authorList>
    </citation>
    <scope>NUCLEOTIDE SEQUENCE</scope>
    <source>
        <strain evidence="2">KIB01</strain>
    </source>
</reference>
<evidence type="ECO:0000313" key="2">
    <source>
        <dbReference type="EMBL" id="KAK2646511.1"/>
    </source>
</evidence>
<feature type="compositionally biased region" description="Basic and acidic residues" evidence="1">
    <location>
        <begin position="63"/>
        <end position="75"/>
    </location>
</feature>
<organism evidence="2 3">
    <name type="scientific">Dipteronia dyeriana</name>
    <dbReference type="NCBI Taxonomy" id="168575"/>
    <lineage>
        <taxon>Eukaryota</taxon>
        <taxon>Viridiplantae</taxon>
        <taxon>Streptophyta</taxon>
        <taxon>Embryophyta</taxon>
        <taxon>Tracheophyta</taxon>
        <taxon>Spermatophyta</taxon>
        <taxon>Magnoliopsida</taxon>
        <taxon>eudicotyledons</taxon>
        <taxon>Gunneridae</taxon>
        <taxon>Pentapetalae</taxon>
        <taxon>rosids</taxon>
        <taxon>malvids</taxon>
        <taxon>Sapindales</taxon>
        <taxon>Sapindaceae</taxon>
        <taxon>Hippocastanoideae</taxon>
        <taxon>Acereae</taxon>
        <taxon>Dipteronia</taxon>
    </lineage>
</organism>
<gene>
    <name evidence="2" type="ORF">Ddye_021706</name>
</gene>
<proteinExistence type="predicted"/>
<comment type="caution">
    <text evidence="2">The sequence shown here is derived from an EMBL/GenBank/DDBJ whole genome shotgun (WGS) entry which is preliminary data.</text>
</comment>
<protein>
    <submittedName>
        <fullName evidence="2">Uncharacterized protein</fullName>
    </submittedName>
</protein>